<accession>A0A368BQ02</accession>
<dbReference type="SUPFAM" id="SSF75217">
    <property type="entry name" value="alpha/beta knot"/>
    <property type="match status" value="1"/>
</dbReference>
<dbReference type="Proteomes" id="UP000252147">
    <property type="component" value="Unassembled WGS sequence"/>
</dbReference>
<keyword evidence="2" id="KW-0808">Transferase</keyword>
<dbReference type="Gene3D" id="3.40.1280.10">
    <property type="match status" value="1"/>
</dbReference>
<keyword evidence="1" id="KW-0489">Methyltransferase</keyword>
<organism evidence="5 6">
    <name type="scientific">SAR86 cluster bacterium</name>
    <dbReference type="NCBI Taxonomy" id="2030880"/>
    <lineage>
        <taxon>Bacteria</taxon>
        <taxon>Pseudomonadati</taxon>
        <taxon>Pseudomonadota</taxon>
        <taxon>Gammaproteobacteria</taxon>
        <taxon>SAR86 cluster</taxon>
    </lineage>
</organism>
<evidence type="ECO:0000256" key="2">
    <source>
        <dbReference type="ARBA" id="ARBA00022679"/>
    </source>
</evidence>
<evidence type="ECO:0000313" key="6">
    <source>
        <dbReference type="Proteomes" id="UP000252147"/>
    </source>
</evidence>
<dbReference type="InterPro" id="IPR003742">
    <property type="entry name" value="RlmH-like"/>
</dbReference>
<dbReference type="CDD" id="cd18081">
    <property type="entry name" value="RlmH-like"/>
    <property type="match status" value="1"/>
</dbReference>
<evidence type="ECO:0000256" key="4">
    <source>
        <dbReference type="ARBA" id="ARBA00038303"/>
    </source>
</evidence>
<comment type="similarity">
    <text evidence="4">Belongs to the RNA methyltransferase RlmH family.</text>
</comment>
<dbReference type="EMBL" id="QOPD01000001">
    <property type="protein sequence ID" value="RCL39165.1"/>
    <property type="molecule type" value="Genomic_DNA"/>
</dbReference>
<evidence type="ECO:0000313" key="5">
    <source>
        <dbReference type="EMBL" id="RCL39165.1"/>
    </source>
</evidence>
<dbReference type="Pfam" id="PF02590">
    <property type="entry name" value="SPOUT_MTase"/>
    <property type="match status" value="1"/>
</dbReference>
<sequence length="149" mass="17462">MQVKLFYISYRNKISLWEQDYLKKISSPIKLDMKPLLSKKSYKRIEDQKRYEGDLFLSSKADSSQYHCFDKSGKVLSTEKFANFLNVSQTVTSLFIGGTYGIHNEIIDKALSLISIGKMEFTHELFRIMVLEQIYRVSCIHNNHPFHQI</sequence>
<dbReference type="GO" id="GO:0008168">
    <property type="term" value="F:methyltransferase activity"/>
    <property type="evidence" value="ECO:0007669"/>
    <property type="project" value="UniProtKB-KW"/>
</dbReference>
<dbReference type="InterPro" id="IPR029026">
    <property type="entry name" value="tRNA_m1G_MTases_N"/>
</dbReference>
<evidence type="ECO:0000256" key="1">
    <source>
        <dbReference type="ARBA" id="ARBA00022603"/>
    </source>
</evidence>
<dbReference type="PANTHER" id="PTHR33603">
    <property type="entry name" value="METHYLTRANSFERASE"/>
    <property type="match status" value="1"/>
</dbReference>
<gene>
    <name evidence="5" type="ORF">DBW97_00110</name>
</gene>
<dbReference type="InterPro" id="IPR029028">
    <property type="entry name" value="Alpha/beta_knot_MTases"/>
</dbReference>
<reference evidence="5 6" key="1">
    <citation type="journal article" date="2018" name="Microbiome">
        <title>Fine metagenomic profile of the Mediterranean stratified and mixed water columns revealed by assembly and recruitment.</title>
        <authorList>
            <person name="Haro-Moreno J.M."/>
            <person name="Lopez-Perez M."/>
            <person name="De La Torre J.R."/>
            <person name="Picazo A."/>
            <person name="Camacho A."/>
            <person name="Rodriguez-Valera F."/>
        </authorList>
    </citation>
    <scope>NUCLEOTIDE SEQUENCE [LARGE SCALE GENOMIC DNA]</scope>
    <source>
        <strain evidence="5">MED-G83</strain>
    </source>
</reference>
<proteinExistence type="inferred from homology"/>
<dbReference type="PANTHER" id="PTHR33603:SF1">
    <property type="entry name" value="RIBOSOMAL RNA LARGE SUBUNIT METHYLTRANSFERASE H"/>
    <property type="match status" value="1"/>
</dbReference>
<keyword evidence="3" id="KW-0949">S-adenosyl-L-methionine</keyword>
<dbReference type="AlphaFoldDB" id="A0A368BQ02"/>
<dbReference type="GO" id="GO:0032259">
    <property type="term" value="P:methylation"/>
    <property type="evidence" value="ECO:0007669"/>
    <property type="project" value="UniProtKB-KW"/>
</dbReference>
<protein>
    <recommendedName>
        <fullName evidence="7">23S rRNA (pseudouridine1915-N3)-methyltransferase</fullName>
    </recommendedName>
</protein>
<comment type="caution">
    <text evidence="5">The sequence shown here is derived from an EMBL/GenBank/DDBJ whole genome shotgun (WGS) entry which is preliminary data.</text>
</comment>
<evidence type="ECO:0008006" key="7">
    <source>
        <dbReference type="Google" id="ProtNLM"/>
    </source>
</evidence>
<evidence type="ECO:0000256" key="3">
    <source>
        <dbReference type="ARBA" id="ARBA00022691"/>
    </source>
</evidence>
<dbReference type="GO" id="GO:0006364">
    <property type="term" value="P:rRNA processing"/>
    <property type="evidence" value="ECO:0007669"/>
    <property type="project" value="InterPro"/>
</dbReference>
<name>A0A368BQ02_9GAMM</name>
<dbReference type="PIRSF" id="PIRSF004505">
    <property type="entry name" value="MT_bac"/>
    <property type="match status" value="1"/>
</dbReference>